<name>A0ABW4ZIT4_9SPHI</name>
<dbReference type="InterPro" id="IPR020022">
    <property type="entry name" value="N-acetyl_sugar_amidoTrfase"/>
</dbReference>
<dbReference type="PANTHER" id="PTHR43169:SF3">
    <property type="entry name" value="ATPASE, PP-LOOP SUPERFAMILY-RELATED"/>
    <property type="match status" value="1"/>
</dbReference>
<dbReference type="InterPro" id="IPR052188">
    <property type="entry name" value="Ni-pincer_cofactor_biosynth"/>
</dbReference>
<dbReference type="NCBIfam" id="TIGR03573">
    <property type="entry name" value="WbuX"/>
    <property type="match status" value="1"/>
</dbReference>
<proteinExistence type="predicted"/>
<evidence type="ECO:0000313" key="3">
    <source>
        <dbReference type="Proteomes" id="UP001597387"/>
    </source>
</evidence>
<dbReference type="Pfam" id="PF02540">
    <property type="entry name" value="NAD_synthase"/>
    <property type="match status" value="1"/>
</dbReference>
<dbReference type="SUPFAM" id="SSF52402">
    <property type="entry name" value="Adenine nucleotide alpha hydrolases-like"/>
    <property type="match status" value="1"/>
</dbReference>
<dbReference type="Proteomes" id="UP001597387">
    <property type="component" value="Unassembled WGS sequence"/>
</dbReference>
<organism evidence="2 3">
    <name type="scientific">Paradesertivirga mongoliensis</name>
    <dbReference type="NCBI Taxonomy" id="2100740"/>
    <lineage>
        <taxon>Bacteria</taxon>
        <taxon>Pseudomonadati</taxon>
        <taxon>Bacteroidota</taxon>
        <taxon>Sphingobacteriia</taxon>
        <taxon>Sphingobacteriales</taxon>
        <taxon>Sphingobacteriaceae</taxon>
        <taxon>Paradesertivirga</taxon>
    </lineage>
</organism>
<keyword evidence="3" id="KW-1185">Reference proteome</keyword>
<accession>A0ABW4ZIT4</accession>
<comment type="caution">
    <text evidence="2">The sequence shown here is derived from an EMBL/GenBank/DDBJ whole genome shotgun (WGS) entry which is preliminary data.</text>
</comment>
<dbReference type="PANTHER" id="PTHR43169">
    <property type="entry name" value="EXSB FAMILY PROTEIN"/>
    <property type="match status" value="1"/>
</dbReference>
<dbReference type="InterPro" id="IPR022310">
    <property type="entry name" value="NAD/GMP_synthase"/>
</dbReference>
<dbReference type="EMBL" id="JBHUHZ010000001">
    <property type="protein sequence ID" value="MFD2161873.1"/>
    <property type="molecule type" value="Genomic_DNA"/>
</dbReference>
<evidence type="ECO:0000313" key="2">
    <source>
        <dbReference type="EMBL" id="MFD2161873.1"/>
    </source>
</evidence>
<dbReference type="RefSeq" id="WP_255898395.1">
    <property type="nucleotide sequence ID" value="NZ_JAFMZO010000001.1"/>
</dbReference>
<gene>
    <name evidence="2" type="ORF">ACFSJU_05670</name>
</gene>
<reference evidence="3" key="1">
    <citation type="journal article" date="2019" name="Int. J. Syst. Evol. Microbiol.">
        <title>The Global Catalogue of Microorganisms (GCM) 10K type strain sequencing project: providing services to taxonomists for standard genome sequencing and annotation.</title>
        <authorList>
            <consortium name="The Broad Institute Genomics Platform"/>
            <consortium name="The Broad Institute Genome Sequencing Center for Infectious Disease"/>
            <person name="Wu L."/>
            <person name="Ma J."/>
        </authorList>
    </citation>
    <scope>NUCLEOTIDE SEQUENCE [LARGE SCALE GENOMIC DNA]</scope>
    <source>
        <strain evidence="3">KCTC 42217</strain>
    </source>
</reference>
<dbReference type="Gene3D" id="3.40.50.620">
    <property type="entry name" value="HUPs"/>
    <property type="match status" value="1"/>
</dbReference>
<dbReference type="InterPro" id="IPR014729">
    <property type="entry name" value="Rossmann-like_a/b/a_fold"/>
</dbReference>
<feature type="domain" description="NAD/GMP synthase" evidence="1">
    <location>
        <begin position="55"/>
        <end position="128"/>
    </location>
</feature>
<protein>
    <submittedName>
        <fullName evidence="2">N-acetyl sugar amidotransferase</fullName>
    </submittedName>
</protein>
<sequence>MATSYQICTRCVMDTTDPTIAFDENGVCNHCHTHNEEMRKKVVQGAAGEKKLSEIVSTLKEQNKNNKYDCVIGVSGGVDSTFVAYKVKQLGLRPLAVHLDNGWDSELAIKNVENICRKLDIDLHTIVLDWNEFRDLQLAFLKASTPDSEIPSDHAIVVSMLQTAKMIGVSHILTGYNVRTETHLPAEWSQGHFDWGYIKNVQKQFGTVKLKTFPHLSLFNFVFPPYSKKFINILNYIEYSKKDAMPILENEIGWRYYGGKHYESIYTRWFQGYWLPTKFGYDKRKSHLSSLICAGEITRDEALEELKKDTYSPELQREDTAYVLKKFDLTKEQLDAILHAPKKSYWDYKPYGRLYRTGLFKGLRKLYRAIKK</sequence>
<evidence type="ECO:0000259" key="1">
    <source>
        <dbReference type="Pfam" id="PF02540"/>
    </source>
</evidence>